<name>A0A521BJ82_9SPHI</name>
<evidence type="ECO:0000256" key="1">
    <source>
        <dbReference type="SAM" id="Phobius"/>
    </source>
</evidence>
<protein>
    <submittedName>
        <fullName evidence="3">Sensor domain CHASE3-containing protein</fullName>
    </submittedName>
</protein>
<proteinExistence type="predicted"/>
<keyword evidence="4" id="KW-1185">Reference proteome</keyword>
<dbReference type="InterPro" id="IPR007891">
    <property type="entry name" value="CHASE3"/>
</dbReference>
<keyword evidence="1" id="KW-0812">Transmembrane</keyword>
<dbReference type="RefSeq" id="WP_142527012.1">
    <property type="nucleotide sequence ID" value="NZ_CBCSJO010000003.1"/>
</dbReference>
<reference evidence="3 4" key="1">
    <citation type="submission" date="2017-05" db="EMBL/GenBank/DDBJ databases">
        <authorList>
            <person name="Varghese N."/>
            <person name="Submissions S."/>
        </authorList>
    </citation>
    <scope>NUCLEOTIDE SEQUENCE [LARGE SCALE GENOMIC DNA]</scope>
    <source>
        <strain evidence="3 4">DSM 19036</strain>
    </source>
</reference>
<evidence type="ECO:0000313" key="3">
    <source>
        <dbReference type="EMBL" id="SMO47153.1"/>
    </source>
</evidence>
<accession>A0A521BJ82</accession>
<gene>
    <name evidence="3" type="ORF">SAMN06265348_102346</name>
</gene>
<organism evidence="3 4">
    <name type="scientific">Pedobacter westerhofensis</name>
    <dbReference type="NCBI Taxonomy" id="425512"/>
    <lineage>
        <taxon>Bacteria</taxon>
        <taxon>Pseudomonadati</taxon>
        <taxon>Bacteroidota</taxon>
        <taxon>Sphingobacteriia</taxon>
        <taxon>Sphingobacteriales</taxon>
        <taxon>Sphingobacteriaceae</taxon>
        <taxon>Pedobacter</taxon>
    </lineage>
</organism>
<dbReference type="EMBL" id="FXTN01000002">
    <property type="protein sequence ID" value="SMO47153.1"/>
    <property type="molecule type" value="Genomic_DNA"/>
</dbReference>
<dbReference type="Proteomes" id="UP000320300">
    <property type="component" value="Unassembled WGS sequence"/>
</dbReference>
<sequence length="251" mass="28820">MVNTFKRNIRLGLGISLAALIISSAASYISIRKLLESDHWVDHTFKVIQDLDNIISRLKDAETGQRGYLLTGDPVFLEPYSGSKEDVLQFTDHAQLLTADNETQQKDFPHLYDLLEKKYVFINTTIANRRRGITVTERELLSGKSIMDQIRKQILVMEQRENKLLAVRTSKMDMFAVFTPILILLASLVAVVVTYAFYRRMKTNLADNERLQELLERKEETTERNIRTISNLAEHIAKGNYGARIKDSDLE</sequence>
<keyword evidence="1" id="KW-1133">Transmembrane helix</keyword>
<dbReference type="AlphaFoldDB" id="A0A521BJ82"/>
<keyword evidence="1" id="KW-0472">Membrane</keyword>
<feature type="transmembrane region" description="Helical" evidence="1">
    <location>
        <begin position="174"/>
        <end position="198"/>
    </location>
</feature>
<evidence type="ECO:0000259" key="2">
    <source>
        <dbReference type="Pfam" id="PF05227"/>
    </source>
</evidence>
<feature type="domain" description="CHASE3" evidence="2">
    <location>
        <begin position="38"/>
        <end position="170"/>
    </location>
</feature>
<dbReference type="Pfam" id="PF05227">
    <property type="entry name" value="CHASE3"/>
    <property type="match status" value="1"/>
</dbReference>
<evidence type="ECO:0000313" key="4">
    <source>
        <dbReference type="Proteomes" id="UP000320300"/>
    </source>
</evidence>
<dbReference type="OrthoDB" id="9766459at2"/>
<dbReference type="CDD" id="cd19410">
    <property type="entry name" value="HK9-like_sensor"/>
    <property type="match status" value="1"/>
</dbReference>